<organism evidence="1 2">
    <name type="scientific">Agaricus bisporus var. burnettii</name>
    <dbReference type="NCBI Taxonomy" id="192524"/>
    <lineage>
        <taxon>Eukaryota</taxon>
        <taxon>Fungi</taxon>
        <taxon>Dikarya</taxon>
        <taxon>Basidiomycota</taxon>
        <taxon>Agaricomycotina</taxon>
        <taxon>Agaricomycetes</taxon>
        <taxon>Agaricomycetidae</taxon>
        <taxon>Agaricales</taxon>
        <taxon>Agaricineae</taxon>
        <taxon>Agaricaceae</taxon>
        <taxon>Agaricus</taxon>
    </lineage>
</organism>
<dbReference type="InterPro" id="IPR032675">
    <property type="entry name" value="LRR_dom_sf"/>
</dbReference>
<dbReference type="AlphaFoldDB" id="A0A8H7F5J2"/>
<proteinExistence type="predicted"/>
<evidence type="ECO:0008006" key="3">
    <source>
        <dbReference type="Google" id="ProtNLM"/>
    </source>
</evidence>
<reference evidence="1 2" key="1">
    <citation type="journal article" name="Sci. Rep.">
        <title>Telomere-to-telomere assembled and centromere annotated genomes of the two main subspecies of the button mushroom Agaricus bisporus reveal especially polymorphic chromosome ends.</title>
        <authorList>
            <person name="Sonnenberg A.S.M."/>
            <person name="Sedaghat-Telgerd N."/>
            <person name="Lavrijssen B."/>
            <person name="Ohm R.A."/>
            <person name="Hendrickx P.M."/>
            <person name="Scholtmeijer K."/>
            <person name="Baars J.J.P."/>
            <person name="van Peer A."/>
        </authorList>
    </citation>
    <scope>NUCLEOTIDE SEQUENCE [LARGE SCALE GENOMIC DNA]</scope>
    <source>
        <strain evidence="1 2">H119_p4</strain>
    </source>
</reference>
<evidence type="ECO:0000313" key="2">
    <source>
        <dbReference type="Proteomes" id="UP000629468"/>
    </source>
</evidence>
<gene>
    <name evidence="1" type="ORF">Agabi119p4_3811</name>
</gene>
<dbReference type="Proteomes" id="UP000629468">
    <property type="component" value="Unassembled WGS sequence"/>
</dbReference>
<comment type="caution">
    <text evidence="1">The sequence shown here is derived from an EMBL/GenBank/DDBJ whole genome shotgun (WGS) entry which is preliminary data.</text>
</comment>
<sequence length="523" mass="58958">MVHPQPNLRSPQQGSRMSSPELLRNCDYLRVDNFPYSFTAKLAGLSRINEHVAQIDSHIHELHKLRGSLLHRSNQLRSPVYALPDEIASSIFFQSIGSEASGPALLHQAIILSSVSARWRHIVSGTPAFWRKIDLEIERGQRPVDSIASLIEHCALHTKSLDVSLVNHVTNEDAVDYLYPITRALSSPDITQNVKTLSVSGIPTHWAPLLSSFSFLNVLSIKDGIKKPRISSPVLALKAVELGGLRSLTQVHIHVNTIHSITLPPSVEILHLVTSNPDLIIPVLHQCSNLREAEYENRDSSRAISFPEPLNLRNLKKMVWVANIDVETMDSAQNLGIPAMEYLELTQFSAESTVVPAAIITFCHRGAASLSTLILHNFSREWSVTQLRQLFRHSLPNLQKLELRRWSYQPLLEAVSALEDEHDNPANAYTPVLQYLTLGDDMSTEGGFDPTPFFRALAALLKHRKAGINFPFHLTLFTYFTTENDLKKLPQSLRDELKLIVNTRQVKIIRWRRHIPWLVPPSM</sequence>
<protein>
    <recommendedName>
        <fullName evidence="3">F-box domain-containing protein</fullName>
    </recommendedName>
</protein>
<evidence type="ECO:0000313" key="1">
    <source>
        <dbReference type="EMBL" id="KAF7777739.1"/>
    </source>
</evidence>
<dbReference type="EMBL" id="JABXXO010000005">
    <property type="protein sequence ID" value="KAF7777739.1"/>
    <property type="molecule type" value="Genomic_DNA"/>
</dbReference>
<name>A0A8H7F5J2_AGABI</name>
<accession>A0A8H7F5J2</accession>
<dbReference type="Gene3D" id="3.80.10.10">
    <property type="entry name" value="Ribonuclease Inhibitor"/>
    <property type="match status" value="1"/>
</dbReference>
<dbReference type="SUPFAM" id="SSF52058">
    <property type="entry name" value="L domain-like"/>
    <property type="match status" value="1"/>
</dbReference>